<name>A0A4D6L252_VIGUN</name>
<protein>
    <submittedName>
        <fullName evidence="2">Uncharacterized protein</fullName>
    </submittedName>
</protein>
<dbReference type="Proteomes" id="UP000501690">
    <property type="component" value="Linkage Group LG2"/>
</dbReference>
<evidence type="ECO:0000313" key="1">
    <source>
        <dbReference type="EMBL" id="QCD82532.1"/>
    </source>
</evidence>
<dbReference type="AlphaFoldDB" id="A0A4D6L252"/>
<reference evidence="2 3" key="1">
    <citation type="submission" date="2019-04" db="EMBL/GenBank/DDBJ databases">
        <title>An improved genome assembly and genetic linkage map for asparagus bean, Vigna unguiculata ssp. sesquipedialis.</title>
        <authorList>
            <person name="Xia Q."/>
            <person name="Zhang R."/>
            <person name="Dong Y."/>
        </authorList>
    </citation>
    <scope>NUCLEOTIDE SEQUENCE [LARGE SCALE GENOMIC DNA]</scope>
    <source>
        <tissue evidence="2">Leaf</tissue>
    </source>
</reference>
<organism evidence="2 3">
    <name type="scientific">Vigna unguiculata</name>
    <name type="common">Cowpea</name>
    <dbReference type="NCBI Taxonomy" id="3917"/>
    <lineage>
        <taxon>Eukaryota</taxon>
        <taxon>Viridiplantae</taxon>
        <taxon>Streptophyta</taxon>
        <taxon>Embryophyta</taxon>
        <taxon>Tracheophyta</taxon>
        <taxon>Spermatophyta</taxon>
        <taxon>Magnoliopsida</taxon>
        <taxon>eudicotyledons</taxon>
        <taxon>Gunneridae</taxon>
        <taxon>Pentapetalae</taxon>
        <taxon>rosids</taxon>
        <taxon>fabids</taxon>
        <taxon>Fabales</taxon>
        <taxon>Fabaceae</taxon>
        <taxon>Papilionoideae</taxon>
        <taxon>50 kb inversion clade</taxon>
        <taxon>NPAAA clade</taxon>
        <taxon>indigoferoid/millettioid clade</taxon>
        <taxon>Phaseoleae</taxon>
        <taxon>Vigna</taxon>
    </lineage>
</organism>
<evidence type="ECO:0000313" key="2">
    <source>
        <dbReference type="EMBL" id="QCD82534.1"/>
    </source>
</evidence>
<dbReference type="EMBL" id="CP039346">
    <property type="protein sequence ID" value="QCD82534.1"/>
    <property type="molecule type" value="Genomic_DNA"/>
</dbReference>
<evidence type="ECO:0000313" key="3">
    <source>
        <dbReference type="Proteomes" id="UP000501690"/>
    </source>
</evidence>
<dbReference type="EMBL" id="CP039346">
    <property type="protein sequence ID" value="QCD82532.1"/>
    <property type="molecule type" value="Genomic_DNA"/>
</dbReference>
<accession>A0A4D6L252</accession>
<sequence length="96" mass="10768">MEPFRPNHEATLIKQEPWREFLPPLTPGTKSITKHHQCLTHSGRPGTPVTTPTTTKNFISVHASLSSFFSNAHETLPSRHRPPSLLQYTAAQLACR</sequence>
<keyword evidence="3" id="KW-1185">Reference proteome</keyword>
<gene>
    <name evidence="1" type="ORF">DEO72_LG2g2872</name>
    <name evidence="2" type="ORF">DEO72_LG2g2874</name>
</gene>
<proteinExistence type="predicted"/>